<comment type="caution">
    <text evidence="6">The sequence shown here is derived from an EMBL/GenBank/DDBJ whole genome shotgun (WGS) entry which is preliminary data.</text>
</comment>
<keyword evidence="7" id="KW-1185">Reference proteome</keyword>
<dbReference type="InterPro" id="IPR036388">
    <property type="entry name" value="WH-like_DNA-bd_sf"/>
</dbReference>
<dbReference type="CDD" id="cd08432">
    <property type="entry name" value="PBP2_GcdR_TrpI_HvrB_AmpR_like"/>
    <property type="match status" value="1"/>
</dbReference>
<reference evidence="7" key="1">
    <citation type="submission" date="2017-05" db="EMBL/GenBank/DDBJ databases">
        <title>Complete and WGS of Bordetella genogroups.</title>
        <authorList>
            <person name="Spilker T."/>
            <person name="Lipuma J."/>
        </authorList>
    </citation>
    <scope>NUCLEOTIDE SEQUENCE [LARGE SCALE GENOMIC DNA]</scope>
    <source>
        <strain evidence="7">AU16122</strain>
    </source>
</reference>
<dbReference type="Proteomes" id="UP000216020">
    <property type="component" value="Unassembled WGS sequence"/>
</dbReference>
<evidence type="ECO:0000259" key="5">
    <source>
        <dbReference type="PROSITE" id="PS50931"/>
    </source>
</evidence>
<evidence type="ECO:0000256" key="1">
    <source>
        <dbReference type="ARBA" id="ARBA00009437"/>
    </source>
</evidence>
<dbReference type="Pfam" id="PF03466">
    <property type="entry name" value="LysR_substrate"/>
    <property type="match status" value="1"/>
</dbReference>
<dbReference type="SUPFAM" id="SSF53850">
    <property type="entry name" value="Periplasmic binding protein-like II"/>
    <property type="match status" value="1"/>
</dbReference>
<keyword evidence="3" id="KW-0238">DNA-binding</keyword>
<comment type="similarity">
    <text evidence="1">Belongs to the LysR transcriptional regulatory family.</text>
</comment>
<evidence type="ECO:0000313" key="6">
    <source>
        <dbReference type="EMBL" id="OZI31259.1"/>
    </source>
</evidence>
<dbReference type="AlphaFoldDB" id="A0A261S1P0"/>
<sequence>MHALDSCMMKRALPPLLAVRAFEAAARHMSFSRAADELNVTQSAVSRQIKVLEDFLGQALFVRMTRRVELTPYGHTFHAAATAGLDIIAKATAQARPQARSLLKISLPQSLASLWLMPRLSSFTETYPHIDVRVFTSMHPADFAHEDIDVAIRLGRLPGKRYTRLQPRVPHELVRDWQGVSAFYLWDEVLTPVLSRKLLSQSAPLRTPADLQHYKLLHVALRPDAWTDWFRTQGVAYRGGDSMEFGHFFMTLEATRRCSGVALAPKLFIDHMESHDELVCPFPSEIKSAGEYYFLCRESQANEKNIRLFRKWLLAQGDQHRSETASRSGG</sequence>
<evidence type="ECO:0000256" key="2">
    <source>
        <dbReference type="ARBA" id="ARBA00023015"/>
    </source>
</evidence>
<dbReference type="FunFam" id="1.10.10.10:FF:000038">
    <property type="entry name" value="Glycine cleavage system transcriptional activator"/>
    <property type="match status" value="1"/>
</dbReference>
<dbReference type="PRINTS" id="PR00039">
    <property type="entry name" value="HTHLYSR"/>
</dbReference>
<name>A0A261S1P0_9BORD</name>
<dbReference type="GO" id="GO:0006351">
    <property type="term" value="P:DNA-templated transcription"/>
    <property type="evidence" value="ECO:0007669"/>
    <property type="project" value="TreeGrafter"/>
</dbReference>
<keyword evidence="4" id="KW-0804">Transcription</keyword>
<protein>
    <recommendedName>
        <fullName evidence="5">HTH lysR-type domain-containing protein</fullName>
    </recommendedName>
</protein>
<proteinExistence type="inferred from homology"/>
<gene>
    <name evidence="6" type="ORF">CAL29_25375</name>
</gene>
<evidence type="ECO:0000313" key="7">
    <source>
        <dbReference type="Proteomes" id="UP000216020"/>
    </source>
</evidence>
<dbReference type="PANTHER" id="PTHR30537:SF26">
    <property type="entry name" value="GLYCINE CLEAVAGE SYSTEM TRANSCRIPTIONAL ACTIVATOR"/>
    <property type="match status" value="1"/>
</dbReference>
<keyword evidence="2" id="KW-0805">Transcription regulation</keyword>
<evidence type="ECO:0000256" key="4">
    <source>
        <dbReference type="ARBA" id="ARBA00023163"/>
    </source>
</evidence>
<organism evidence="6 7">
    <name type="scientific">Bordetella genomosp. 10</name>
    <dbReference type="NCBI Taxonomy" id="1416804"/>
    <lineage>
        <taxon>Bacteria</taxon>
        <taxon>Pseudomonadati</taxon>
        <taxon>Pseudomonadota</taxon>
        <taxon>Betaproteobacteria</taxon>
        <taxon>Burkholderiales</taxon>
        <taxon>Alcaligenaceae</taxon>
        <taxon>Bordetella</taxon>
    </lineage>
</organism>
<dbReference type="InterPro" id="IPR036390">
    <property type="entry name" value="WH_DNA-bd_sf"/>
</dbReference>
<dbReference type="InterPro" id="IPR000847">
    <property type="entry name" value="LysR_HTH_N"/>
</dbReference>
<dbReference type="Gene3D" id="1.10.10.10">
    <property type="entry name" value="Winged helix-like DNA-binding domain superfamily/Winged helix DNA-binding domain"/>
    <property type="match status" value="1"/>
</dbReference>
<dbReference type="InterPro" id="IPR058163">
    <property type="entry name" value="LysR-type_TF_proteobact-type"/>
</dbReference>
<dbReference type="OrthoDB" id="9178397at2"/>
<dbReference type="GO" id="GO:0043565">
    <property type="term" value="F:sequence-specific DNA binding"/>
    <property type="evidence" value="ECO:0007669"/>
    <property type="project" value="TreeGrafter"/>
</dbReference>
<feature type="domain" description="HTH lysR-type" evidence="5">
    <location>
        <begin position="14"/>
        <end position="71"/>
    </location>
</feature>
<dbReference type="PANTHER" id="PTHR30537">
    <property type="entry name" value="HTH-TYPE TRANSCRIPTIONAL REGULATOR"/>
    <property type="match status" value="1"/>
</dbReference>
<dbReference type="Gene3D" id="3.40.190.10">
    <property type="entry name" value="Periplasmic binding protein-like II"/>
    <property type="match status" value="2"/>
</dbReference>
<dbReference type="Pfam" id="PF00126">
    <property type="entry name" value="HTH_1"/>
    <property type="match status" value="1"/>
</dbReference>
<dbReference type="SUPFAM" id="SSF46785">
    <property type="entry name" value="Winged helix' DNA-binding domain"/>
    <property type="match status" value="1"/>
</dbReference>
<evidence type="ECO:0000256" key="3">
    <source>
        <dbReference type="ARBA" id="ARBA00023125"/>
    </source>
</evidence>
<accession>A0A261S1P0</accession>
<dbReference type="EMBL" id="NEVM01000005">
    <property type="protein sequence ID" value="OZI31259.1"/>
    <property type="molecule type" value="Genomic_DNA"/>
</dbReference>
<dbReference type="PROSITE" id="PS50931">
    <property type="entry name" value="HTH_LYSR"/>
    <property type="match status" value="1"/>
</dbReference>
<dbReference type="GO" id="GO:0003700">
    <property type="term" value="F:DNA-binding transcription factor activity"/>
    <property type="evidence" value="ECO:0007669"/>
    <property type="project" value="InterPro"/>
</dbReference>
<dbReference type="InterPro" id="IPR005119">
    <property type="entry name" value="LysR_subst-bd"/>
</dbReference>